<dbReference type="EMBL" id="JAPDNT010000003">
    <property type="protein sequence ID" value="MCW3474156.1"/>
    <property type="molecule type" value="Genomic_DNA"/>
</dbReference>
<gene>
    <name evidence="3" type="ORF">OL599_06145</name>
</gene>
<name>A0AA41YIG7_9PROT</name>
<dbReference type="InterPro" id="IPR019546">
    <property type="entry name" value="TAT_signal_bac_arc"/>
</dbReference>
<evidence type="ECO:0000313" key="4">
    <source>
        <dbReference type="Proteomes" id="UP001165679"/>
    </source>
</evidence>
<dbReference type="AlphaFoldDB" id="A0AA41YIG7"/>
<dbReference type="PIRSF" id="PIRSF036704">
    <property type="entry name" value="UCP036704"/>
    <property type="match status" value="1"/>
</dbReference>
<sequence>MDKSTDTRIPSRRRRFLAALGIGGVAAAVAAAARPAQAMTPPGSKGGTHYRESEHVKQYYRVNRY</sequence>
<evidence type="ECO:0000256" key="2">
    <source>
        <dbReference type="SAM" id="SignalP"/>
    </source>
</evidence>
<dbReference type="PROSITE" id="PS51318">
    <property type="entry name" value="TAT"/>
    <property type="match status" value="1"/>
</dbReference>
<dbReference type="InterPro" id="IPR006311">
    <property type="entry name" value="TAT_signal"/>
</dbReference>
<accession>A0AA41YIG7</accession>
<dbReference type="Proteomes" id="UP001165679">
    <property type="component" value="Unassembled WGS sequence"/>
</dbReference>
<reference evidence="3" key="1">
    <citation type="submission" date="2022-09" db="EMBL/GenBank/DDBJ databases">
        <title>Rhodovastum sp. nov. RN2-1 isolated from soil in Seongnam, South Korea.</title>
        <authorList>
            <person name="Le N.T."/>
        </authorList>
    </citation>
    <scope>NUCLEOTIDE SEQUENCE</scope>
    <source>
        <strain evidence="3">RN2-1</strain>
    </source>
</reference>
<feature type="signal peptide" evidence="2">
    <location>
        <begin position="1"/>
        <end position="38"/>
    </location>
</feature>
<organism evidence="3 4">
    <name type="scientific">Limobrevibacterium gyesilva</name>
    <dbReference type="NCBI Taxonomy" id="2991712"/>
    <lineage>
        <taxon>Bacteria</taxon>
        <taxon>Pseudomonadati</taxon>
        <taxon>Pseudomonadota</taxon>
        <taxon>Alphaproteobacteria</taxon>
        <taxon>Acetobacterales</taxon>
        <taxon>Acetobacteraceae</taxon>
        <taxon>Limobrevibacterium</taxon>
    </lineage>
</organism>
<evidence type="ECO:0000313" key="3">
    <source>
        <dbReference type="EMBL" id="MCW3474156.1"/>
    </source>
</evidence>
<proteinExistence type="predicted"/>
<protein>
    <submittedName>
        <fullName evidence="3">Twin-arginine translocation signal domain-containing protein</fullName>
    </submittedName>
</protein>
<dbReference type="RefSeq" id="WP_264712784.1">
    <property type="nucleotide sequence ID" value="NZ_JAPDNT010000003.1"/>
</dbReference>
<dbReference type="InterPro" id="IPR014177">
    <property type="entry name" value="Formate_DH_TAT-contain"/>
</dbReference>
<feature type="chain" id="PRO_5041238314" evidence="2">
    <location>
        <begin position="39"/>
        <end position="65"/>
    </location>
</feature>
<dbReference type="NCBIfam" id="TIGR01409">
    <property type="entry name" value="TAT_signal_seq"/>
    <property type="match status" value="1"/>
</dbReference>
<evidence type="ECO:0000256" key="1">
    <source>
        <dbReference type="SAM" id="MobiDB-lite"/>
    </source>
</evidence>
<keyword evidence="2" id="KW-0732">Signal</keyword>
<reference evidence="3" key="2">
    <citation type="submission" date="2022-10" db="EMBL/GenBank/DDBJ databases">
        <authorList>
            <person name="Trinh H.N."/>
        </authorList>
    </citation>
    <scope>NUCLEOTIDE SEQUENCE</scope>
    <source>
        <strain evidence="3">RN2-1</strain>
    </source>
</reference>
<comment type="caution">
    <text evidence="3">The sequence shown here is derived from an EMBL/GenBank/DDBJ whole genome shotgun (WGS) entry which is preliminary data.</text>
</comment>
<feature type="region of interest" description="Disordered" evidence="1">
    <location>
        <begin position="33"/>
        <end position="55"/>
    </location>
</feature>
<keyword evidence="4" id="KW-1185">Reference proteome</keyword>